<dbReference type="Gene3D" id="2.30.180.10">
    <property type="entry name" value="FAS1 domain"/>
    <property type="match status" value="4"/>
</dbReference>
<name>A0ABU3BGU1_9FLAO</name>
<evidence type="ECO:0000313" key="3">
    <source>
        <dbReference type="EMBL" id="MDT0621388.1"/>
    </source>
</evidence>
<feature type="domain" description="FAS1" evidence="2">
    <location>
        <begin position="381"/>
        <end position="524"/>
    </location>
</feature>
<protein>
    <submittedName>
        <fullName evidence="3">Fasciclin domain-containing protein</fullName>
    </submittedName>
</protein>
<dbReference type="SMART" id="SM00554">
    <property type="entry name" value="FAS1"/>
    <property type="match status" value="4"/>
</dbReference>
<feature type="region of interest" description="Disordered" evidence="1">
    <location>
        <begin position="30"/>
        <end position="61"/>
    </location>
</feature>
<proteinExistence type="predicted"/>
<dbReference type="EMBL" id="JAVRHU010000002">
    <property type="protein sequence ID" value="MDT0621388.1"/>
    <property type="molecule type" value="Genomic_DNA"/>
</dbReference>
<feature type="domain" description="FAS1" evidence="2">
    <location>
        <begin position="64"/>
        <end position="209"/>
    </location>
</feature>
<dbReference type="RefSeq" id="WP_311387475.1">
    <property type="nucleotide sequence ID" value="NZ_JAVRHU010000002.1"/>
</dbReference>
<dbReference type="InterPro" id="IPR036378">
    <property type="entry name" value="FAS1_dom_sf"/>
</dbReference>
<evidence type="ECO:0000256" key="1">
    <source>
        <dbReference type="SAM" id="MobiDB-lite"/>
    </source>
</evidence>
<dbReference type="PROSITE" id="PS50213">
    <property type="entry name" value="FAS1"/>
    <property type="match status" value="4"/>
</dbReference>
<sequence>MTKNRILSIPITKIVLFLFLLLVFSCSKNDDNPNPTGEENTENTENSEGTDDTEDDLDNTVNSLPNLAELAGSLESLSTLVEVIGIVDDTELLGLLSEEGSTTIFAPTNDAFISLLAQLEGFETLEDFDEDEEKQLLEAILKYHVIATTAAFSTDLSNGQVLETLLSEELQVEIDAGVFVIDKTDEKSEVVDADNEASNGVVHIIDKILLPQSVLDQLFPKPSIVELVTETEELSLLEEALIKAGLVDELSAEGPFTVFAPTDAAADELFDALGDSFNSFDDFDNFLEIEILKQILLYHVVDGHIMSTDLTVGSVPTLLTNESIEIIASGGTFVVGDASDVDANILSADNEASNGVVHIIDKILIPAEVQEFLDSLNEVQGKTIAELVEETEGFTFLKEALELTGLLETLDSEGPFTVFAPTDDALSGLLAVFGSQFTSLQDFTSEEEIALLRQILLYHVLPGTTTSSDLSVSTINTLSGDNTLDVVTTESGFGLVDVFQAPAAIELTDITAKNGVIHTIDRVLLPASVVESIANDINDTIIDAIDSLEESAFIQDLIILLGNEFEDVLEQEFTFFLPTNNAFLDLFASLEGYDSLADFNTAEELELLTTILSYHLIDGTKVTSQMLVDGQTAGTLQGEELTISLSSGAAVVDKTGIPANVTKADIEVLSGVIHFIDKVLLPQEVLDAL</sequence>
<gene>
    <name evidence="3" type="ORF">RM520_07120</name>
</gene>
<feature type="compositionally biased region" description="Low complexity" evidence="1">
    <location>
        <begin position="32"/>
        <end position="47"/>
    </location>
</feature>
<dbReference type="PANTHER" id="PTHR10900">
    <property type="entry name" value="PERIOSTIN-RELATED"/>
    <property type="match status" value="1"/>
</dbReference>
<dbReference type="PROSITE" id="PS51257">
    <property type="entry name" value="PROKAR_LIPOPROTEIN"/>
    <property type="match status" value="1"/>
</dbReference>
<evidence type="ECO:0000313" key="4">
    <source>
        <dbReference type="Proteomes" id="UP001250662"/>
    </source>
</evidence>
<reference evidence="3 4" key="1">
    <citation type="submission" date="2023-09" db="EMBL/GenBank/DDBJ databases">
        <authorList>
            <person name="Rey-Velasco X."/>
        </authorList>
    </citation>
    <scope>NUCLEOTIDE SEQUENCE [LARGE SCALE GENOMIC DNA]</scope>
    <source>
        <strain evidence="3 4">P007</strain>
    </source>
</reference>
<accession>A0ABU3BGU1</accession>
<comment type="caution">
    <text evidence="3">The sequence shown here is derived from an EMBL/GenBank/DDBJ whole genome shotgun (WGS) entry which is preliminary data.</text>
</comment>
<dbReference type="InterPro" id="IPR000782">
    <property type="entry name" value="FAS1_domain"/>
</dbReference>
<dbReference type="Proteomes" id="UP001250662">
    <property type="component" value="Unassembled WGS sequence"/>
</dbReference>
<keyword evidence="4" id="KW-1185">Reference proteome</keyword>
<dbReference type="SUPFAM" id="SSF82153">
    <property type="entry name" value="FAS1 domain"/>
    <property type="match status" value="4"/>
</dbReference>
<dbReference type="Pfam" id="PF02469">
    <property type="entry name" value="Fasciclin"/>
    <property type="match status" value="4"/>
</dbReference>
<feature type="domain" description="FAS1" evidence="2">
    <location>
        <begin position="221"/>
        <end position="364"/>
    </location>
</feature>
<dbReference type="InterPro" id="IPR050904">
    <property type="entry name" value="Adhesion/Biosynth-related"/>
</dbReference>
<feature type="domain" description="FAS1" evidence="2">
    <location>
        <begin position="538"/>
        <end position="680"/>
    </location>
</feature>
<evidence type="ECO:0000259" key="2">
    <source>
        <dbReference type="PROSITE" id="PS50213"/>
    </source>
</evidence>
<organism evidence="3 4">
    <name type="scientific">Croceitalea vernalis</name>
    <dbReference type="NCBI Taxonomy" id="3075599"/>
    <lineage>
        <taxon>Bacteria</taxon>
        <taxon>Pseudomonadati</taxon>
        <taxon>Bacteroidota</taxon>
        <taxon>Flavobacteriia</taxon>
        <taxon>Flavobacteriales</taxon>
        <taxon>Flavobacteriaceae</taxon>
        <taxon>Croceitalea</taxon>
    </lineage>
</organism>
<feature type="compositionally biased region" description="Acidic residues" evidence="1">
    <location>
        <begin position="48"/>
        <end position="58"/>
    </location>
</feature>
<dbReference type="PANTHER" id="PTHR10900:SF77">
    <property type="entry name" value="FI19380P1"/>
    <property type="match status" value="1"/>
</dbReference>